<evidence type="ECO:0000313" key="2">
    <source>
        <dbReference type="Proteomes" id="UP001497522"/>
    </source>
</evidence>
<dbReference type="EMBL" id="OZ023718">
    <property type="protein sequence ID" value="CAK9868002.1"/>
    <property type="molecule type" value="Genomic_DNA"/>
</dbReference>
<organism evidence="1 2">
    <name type="scientific">Sphagnum jensenii</name>
    <dbReference type="NCBI Taxonomy" id="128206"/>
    <lineage>
        <taxon>Eukaryota</taxon>
        <taxon>Viridiplantae</taxon>
        <taxon>Streptophyta</taxon>
        <taxon>Embryophyta</taxon>
        <taxon>Bryophyta</taxon>
        <taxon>Sphagnophytina</taxon>
        <taxon>Sphagnopsida</taxon>
        <taxon>Sphagnales</taxon>
        <taxon>Sphagnaceae</taxon>
        <taxon>Sphagnum</taxon>
    </lineage>
</organism>
<accession>A0ABP1AZS7</accession>
<evidence type="ECO:0000313" key="1">
    <source>
        <dbReference type="EMBL" id="CAK9868002.1"/>
    </source>
</evidence>
<name>A0ABP1AZS7_9BRYO</name>
<sequence length="387" mass="43277">MRRTEVDILFFDGYSRDPSKWKSAWTQRSHPDVCWPEKWLPAGLEFDVRLLFVSYHGQPSVADVVDDLFKTLVIRDEWDLCKNHQSLALIGLGYGALVLNDLFHKAMKGVVTSSTGAGAFMRNLKVKGVATTLPEEHHLDIGQVYAGRVYPGTGMLGLNLWEYFMKLNIMKWPGTEIAERGSSILRTREFKDTFMEIRQAQATSSQMTLGVTGGCKSVTSASASFAGPVESTLESSQCMMEMPSHFVSGTGFCAECLDVGGPKPIARVDLNFGWSFQQTNSLMKGSRRSIMACSAQYTLISKAFGCSWIKMKPVNEFQVERHVCEPISVAQPQPRCSLINPKTWFTGKQKPLCDCNKMLETYKVKLYINHRMSNTDTLPQSGIDMVC</sequence>
<reference evidence="1" key="1">
    <citation type="submission" date="2024-03" db="EMBL/GenBank/DDBJ databases">
        <authorList>
            <consortium name="ELIXIR-Norway"/>
            <consortium name="Elixir Norway"/>
        </authorList>
    </citation>
    <scope>NUCLEOTIDE SEQUENCE</scope>
</reference>
<proteinExistence type="predicted"/>
<dbReference type="Proteomes" id="UP001497522">
    <property type="component" value="Chromosome 17"/>
</dbReference>
<protein>
    <submittedName>
        <fullName evidence="1">Uncharacterized protein</fullName>
    </submittedName>
</protein>
<keyword evidence="2" id="KW-1185">Reference proteome</keyword>
<gene>
    <name evidence="1" type="ORF">CSSPJE1EN2_LOCUS10997</name>
</gene>